<keyword evidence="10 12" id="KW-0560">Oxidoreductase</keyword>
<keyword evidence="6 14" id="KW-0812">Transmembrane</keyword>
<dbReference type="InterPro" id="IPR036257">
    <property type="entry name" value="Cyt_c_oxidase_su2_TM_sf"/>
</dbReference>
<evidence type="ECO:0000256" key="14">
    <source>
        <dbReference type="SAM" id="Phobius"/>
    </source>
</evidence>
<keyword evidence="8 12" id="KW-0249">Electron transport</keyword>
<dbReference type="KEGG" id="haz:A9404_11790"/>
<evidence type="ECO:0000256" key="1">
    <source>
        <dbReference type="ARBA" id="ARBA00004651"/>
    </source>
</evidence>
<evidence type="ECO:0000256" key="2">
    <source>
        <dbReference type="ARBA" id="ARBA00007866"/>
    </source>
</evidence>
<evidence type="ECO:0000256" key="11">
    <source>
        <dbReference type="ARBA" id="ARBA00023136"/>
    </source>
</evidence>
<evidence type="ECO:0000256" key="13">
    <source>
        <dbReference type="SAM" id="MobiDB-lite"/>
    </source>
</evidence>
<feature type="transmembrane region" description="Helical" evidence="14">
    <location>
        <begin position="79"/>
        <end position="101"/>
    </location>
</feature>
<evidence type="ECO:0000259" key="15">
    <source>
        <dbReference type="PROSITE" id="PS50857"/>
    </source>
</evidence>
<keyword evidence="3 12" id="KW-0813">Transport</keyword>
<dbReference type="PIRSF" id="PIRSF000292">
    <property type="entry name" value="Ubi_od_II"/>
    <property type="match status" value="1"/>
</dbReference>
<dbReference type="CDD" id="cd04212">
    <property type="entry name" value="CuRO_UO_II"/>
    <property type="match status" value="1"/>
</dbReference>
<dbReference type="InterPro" id="IPR002429">
    <property type="entry name" value="CcO_II-like_C"/>
</dbReference>
<protein>
    <recommendedName>
        <fullName evidence="12">Ubiquinol oxidase subunit 2</fullName>
    </recommendedName>
</protein>
<dbReference type="Gene3D" id="2.60.40.420">
    <property type="entry name" value="Cupredoxins - blue copper proteins"/>
    <property type="match status" value="1"/>
</dbReference>
<dbReference type="Gene3D" id="1.10.287.90">
    <property type="match status" value="1"/>
</dbReference>
<dbReference type="Proteomes" id="UP000078596">
    <property type="component" value="Chromosome"/>
</dbReference>
<evidence type="ECO:0000256" key="12">
    <source>
        <dbReference type="PIRNR" id="PIRNR000292"/>
    </source>
</evidence>
<feature type="transmembrane region" description="Helical" evidence="14">
    <location>
        <begin position="38"/>
        <end position="59"/>
    </location>
</feature>
<proteinExistence type="inferred from homology"/>
<keyword evidence="9 14" id="KW-1133">Transmembrane helix</keyword>
<dbReference type="PANTHER" id="PTHR22888:SF18">
    <property type="entry name" value="CYTOCHROME BO(3) UBIQUINOL OXIDASE SUBUNIT 2"/>
    <property type="match status" value="1"/>
</dbReference>
<dbReference type="GO" id="GO:0016682">
    <property type="term" value="F:oxidoreductase activity, acting on diphenols and related substances as donors, oxygen as acceptor"/>
    <property type="evidence" value="ECO:0007669"/>
    <property type="project" value="InterPro"/>
</dbReference>
<comment type="subcellular location">
    <subcellularLocation>
        <location evidence="1">Cell membrane</location>
        <topology evidence="1">Multi-pass membrane protein</topology>
    </subcellularLocation>
</comment>
<dbReference type="EMBL" id="CP016027">
    <property type="protein sequence ID" value="ANJ68463.1"/>
    <property type="molecule type" value="Genomic_DNA"/>
</dbReference>
<gene>
    <name evidence="17" type="ORF">A9404_11790</name>
</gene>
<evidence type="ECO:0000256" key="8">
    <source>
        <dbReference type="ARBA" id="ARBA00022982"/>
    </source>
</evidence>
<dbReference type="GO" id="GO:0042773">
    <property type="term" value="P:ATP synthesis coupled electron transport"/>
    <property type="evidence" value="ECO:0007669"/>
    <property type="project" value="TreeGrafter"/>
</dbReference>
<evidence type="ECO:0000256" key="4">
    <source>
        <dbReference type="ARBA" id="ARBA00022475"/>
    </source>
</evidence>
<dbReference type="InterPro" id="IPR008972">
    <property type="entry name" value="Cupredoxin"/>
</dbReference>
<keyword evidence="5 12" id="KW-0679">Respiratory chain</keyword>
<dbReference type="AlphaFoldDB" id="A0A191ZKT9"/>
<dbReference type="PROSITE" id="PS50857">
    <property type="entry name" value="COX2_CUA"/>
    <property type="match status" value="1"/>
</dbReference>
<dbReference type="PANTHER" id="PTHR22888">
    <property type="entry name" value="CYTOCHROME C OXIDASE, SUBUNIT II"/>
    <property type="match status" value="1"/>
</dbReference>
<sequence>MLALLAISALSAEAWAYPMTSFLDPAGPVAAAQKDHFIWVTLITLIVVLPAIILTPYLAWRYRYGAKKAEYRPKWEFSWVLEILIWGIPAIIVVILGIYLWTSTHQLDPYRPIAGTQKPLRIDVVGLNWKWLFIYPDEGIATVGEMALPVGRPVALHLTTDTVMQSFWIPALGSQIYAMPGMRTKLHLLADKPGQFRGLNTQFNGMGFEHQQFLALGLKPDGFANWVSQVKSRGVALNAQRYGTLDKQSTRAESFAALGTPKMPANILYFSSVPPNFFRGIIARYLSGHALSPAQQPGTQAHGGQESPSPQGKTGLGT</sequence>
<name>A0A191ZKT9_9GAMM</name>
<comment type="similarity">
    <text evidence="2 12">Belongs to the cytochrome c oxidase subunit 2 family.</text>
</comment>
<dbReference type="GO" id="GO:0004129">
    <property type="term" value="F:cytochrome-c oxidase activity"/>
    <property type="evidence" value="ECO:0007669"/>
    <property type="project" value="UniProtKB-UniRule"/>
</dbReference>
<evidence type="ECO:0000259" key="16">
    <source>
        <dbReference type="PROSITE" id="PS50999"/>
    </source>
</evidence>
<evidence type="ECO:0000313" key="18">
    <source>
        <dbReference type="Proteomes" id="UP000078596"/>
    </source>
</evidence>
<organism evidence="17 18">
    <name type="scientific">Halothiobacillus diazotrophicus</name>
    <dbReference type="NCBI Taxonomy" id="1860122"/>
    <lineage>
        <taxon>Bacteria</taxon>
        <taxon>Pseudomonadati</taxon>
        <taxon>Pseudomonadota</taxon>
        <taxon>Gammaproteobacteria</taxon>
        <taxon>Chromatiales</taxon>
        <taxon>Halothiobacillaceae</taxon>
        <taxon>Halothiobacillus</taxon>
    </lineage>
</organism>
<dbReference type="PROSITE" id="PS50999">
    <property type="entry name" value="COX2_TM"/>
    <property type="match status" value="1"/>
</dbReference>
<evidence type="ECO:0000256" key="5">
    <source>
        <dbReference type="ARBA" id="ARBA00022660"/>
    </source>
</evidence>
<dbReference type="InterPro" id="IPR006333">
    <property type="entry name" value="Cyt_o_ubiquinol_oxidase_su2"/>
</dbReference>
<feature type="domain" description="Cytochrome oxidase subunit II transmembrane region profile" evidence="16">
    <location>
        <begin position="14"/>
        <end position="111"/>
    </location>
</feature>
<evidence type="ECO:0000256" key="10">
    <source>
        <dbReference type="ARBA" id="ARBA00023002"/>
    </source>
</evidence>
<dbReference type="STRING" id="1860122.A9404_11790"/>
<dbReference type="InterPro" id="IPR011759">
    <property type="entry name" value="Cyt_c_oxidase_su2_TM_dom"/>
</dbReference>
<feature type="region of interest" description="Disordered" evidence="13">
    <location>
        <begin position="293"/>
        <end position="318"/>
    </location>
</feature>
<dbReference type="GO" id="GO:0005886">
    <property type="term" value="C:plasma membrane"/>
    <property type="evidence" value="ECO:0007669"/>
    <property type="project" value="UniProtKB-SubCell"/>
</dbReference>
<keyword evidence="18" id="KW-1185">Reference proteome</keyword>
<dbReference type="SUPFAM" id="SSF81464">
    <property type="entry name" value="Cytochrome c oxidase subunit II-like, transmembrane region"/>
    <property type="match status" value="1"/>
</dbReference>
<dbReference type="NCBIfam" id="TIGR01433">
    <property type="entry name" value="CyoA"/>
    <property type="match status" value="1"/>
</dbReference>
<keyword evidence="4 12" id="KW-1003">Cell membrane</keyword>
<accession>A0A191ZKT9</accession>
<dbReference type="GO" id="GO:0005507">
    <property type="term" value="F:copper ion binding"/>
    <property type="evidence" value="ECO:0007669"/>
    <property type="project" value="InterPro"/>
</dbReference>
<evidence type="ECO:0000256" key="7">
    <source>
        <dbReference type="ARBA" id="ARBA00022729"/>
    </source>
</evidence>
<evidence type="ECO:0000256" key="6">
    <source>
        <dbReference type="ARBA" id="ARBA00022692"/>
    </source>
</evidence>
<evidence type="ECO:0000256" key="9">
    <source>
        <dbReference type="ARBA" id="ARBA00022989"/>
    </source>
</evidence>
<dbReference type="Pfam" id="PF00116">
    <property type="entry name" value="COX2"/>
    <property type="match status" value="1"/>
</dbReference>
<dbReference type="InterPro" id="IPR045187">
    <property type="entry name" value="CcO_II"/>
</dbReference>
<dbReference type="SUPFAM" id="SSF49503">
    <property type="entry name" value="Cupredoxins"/>
    <property type="match status" value="1"/>
</dbReference>
<feature type="domain" description="Cytochrome oxidase subunit II copper A binding" evidence="15">
    <location>
        <begin position="117"/>
        <end position="229"/>
    </location>
</feature>
<keyword evidence="7" id="KW-0732">Signal</keyword>
<reference evidence="17 18" key="1">
    <citation type="submission" date="2016-06" db="EMBL/GenBank/DDBJ databases">
        <title>Insight into the functional genes involving in sulfur oxidation in Pearl River water.</title>
        <authorList>
            <person name="Luo J."/>
            <person name="Tan X."/>
            <person name="Lin W."/>
        </authorList>
    </citation>
    <scope>NUCLEOTIDE SEQUENCE [LARGE SCALE GENOMIC DNA]</scope>
    <source>
        <strain evidence="17 18">LS2</strain>
    </source>
</reference>
<evidence type="ECO:0000313" key="17">
    <source>
        <dbReference type="EMBL" id="ANJ68463.1"/>
    </source>
</evidence>
<evidence type="ECO:0000256" key="3">
    <source>
        <dbReference type="ARBA" id="ARBA00022448"/>
    </source>
</evidence>
<keyword evidence="11 12" id="KW-0472">Membrane</keyword>
<dbReference type="InterPro" id="IPR034227">
    <property type="entry name" value="CuRO_UO_II"/>
</dbReference>